<reference evidence="2" key="1">
    <citation type="submission" date="2021-02" db="EMBL/GenBank/DDBJ databases">
        <authorList>
            <person name="Nowell W R."/>
        </authorList>
    </citation>
    <scope>NUCLEOTIDE SEQUENCE</scope>
</reference>
<feature type="compositionally biased region" description="Polar residues" evidence="1">
    <location>
        <begin position="75"/>
        <end position="84"/>
    </location>
</feature>
<dbReference type="AlphaFoldDB" id="A0A815IZW2"/>
<evidence type="ECO:0000313" key="4">
    <source>
        <dbReference type="Proteomes" id="UP000663829"/>
    </source>
</evidence>
<dbReference type="Proteomes" id="UP000681722">
    <property type="component" value="Unassembled WGS sequence"/>
</dbReference>
<feature type="compositionally biased region" description="Basic residues" evidence="1">
    <location>
        <begin position="202"/>
        <end position="212"/>
    </location>
</feature>
<evidence type="ECO:0000313" key="2">
    <source>
        <dbReference type="EMBL" id="CAF1372555.1"/>
    </source>
</evidence>
<feature type="region of interest" description="Disordered" evidence="1">
    <location>
        <begin position="158"/>
        <end position="226"/>
    </location>
</feature>
<accession>A0A815IZW2</accession>
<protein>
    <submittedName>
        <fullName evidence="2">Uncharacterized protein</fullName>
    </submittedName>
</protein>
<feature type="compositionally biased region" description="Basic and acidic residues" evidence="1">
    <location>
        <begin position="51"/>
        <end position="60"/>
    </location>
</feature>
<feature type="region of interest" description="Disordered" evidence="1">
    <location>
        <begin position="310"/>
        <end position="357"/>
    </location>
</feature>
<name>A0A815IZW2_9BILA</name>
<evidence type="ECO:0000313" key="3">
    <source>
        <dbReference type="EMBL" id="CAF4260321.1"/>
    </source>
</evidence>
<dbReference type="EMBL" id="CAJOBC010076495">
    <property type="protein sequence ID" value="CAF4260321.1"/>
    <property type="molecule type" value="Genomic_DNA"/>
</dbReference>
<keyword evidence="4" id="KW-1185">Reference proteome</keyword>
<proteinExistence type="predicted"/>
<organism evidence="2 4">
    <name type="scientific">Didymodactylos carnosus</name>
    <dbReference type="NCBI Taxonomy" id="1234261"/>
    <lineage>
        <taxon>Eukaryota</taxon>
        <taxon>Metazoa</taxon>
        <taxon>Spiralia</taxon>
        <taxon>Gnathifera</taxon>
        <taxon>Rotifera</taxon>
        <taxon>Eurotatoria</taxon>
        <taxon>Bdelloidea</taxon>
        <taxon>Philodinida</taxon>
        <taxon>Philodinidae</taxon>
        <taxon>Didymodactylos</taxon>
    </lineage>
</organism>
<dbReference type="EMBL" id="CAJNOQ010015996">
    <property type="protein sequence ID" value="CAF1372555.1"/>
    <property type="molecule type" value="Genomic_DNA"/>
</dbReference>
<gene>
    <name evidence="2" type="ORF">GPM918_LOCUS31929</name>
    <name evidence="3" type="ORF">SRO942_LOCUS32583</name>
</gene>
<feature type="region of interest" description="Disordered" evidence="1">
    <location>
        <begin position="37"/>
        <end position="120"/>
    </location>
</feature>
<feature type="compositionally biased region" description="Polar residues" evidence="1">
    <location>
        <begin position="96"/>
        <end position="105"/>
    </location>
</feature>
<evidence type="ECO:0000256" key="1">
    <source>
        <dbReference type="SAM" id="MobiDB-lite"/>
    </source>
</evidence>
<feature type="non-terminal residue" evidence="2">
    <location>
        <position position="1"/>
    </location>
</feature>
<dbReference type="OrthoDB" id="10042577at2759"/>
<sequence length="357" mass="40038">RSTAGINAKYDEKDYLLVSFPNLKKHAVVPSQVVNVDPLDERNGSIKTYGSKREAKERPTRFSVTADSEVIDITPDNQSDQGNQQHDDDADYSPSAPKTTASSKVQTRKTEKSTSKEILIPIENQRQPTIIDNVDFNLNLPITEKMLTNGQLDFDRIYPSSTTQKRRKRQNDESSLSGSDKFDDEDDMDLLMPTKSNGRRDLTRKRRSSKKKTQADPTPNTDGPCSGCLKLRAELADIRKRLERIKKVVSIIKKFRSKTPAIATKKQTNDIFANNDAYARVKCLIRDDDIESHWRNVIASISRQAIDNNNNSKMKISQSTPVRSSSTPALATISPAQETTPVTKPLSSQEYTASVSF</sequence>
<dbReference type="Proteomes" id="UP000663829">
    <property type="component" value="Unassembled WGS sequence"/>
</dbReference>
<comment type="caution">
    <text evidence="2">The sequence shown here is derived from an EMBL/GenBank/DDBJ whole genome shotgun (WGS) entry which is preliminary data.</text>
</comment>